<dbReference type="InterPro" id="IPR036860">
    <property type="entry name" value="SH2_dom_sf"/>
</dbReference>
<dbReference type="Proteomes" id="UP001434883">
    <property type="component" value="Unassembled WGS sequence"/>
</dbReference>
<evidence type="ECO:0000259" key="3">
    <source>
        <dbReference type="PROSITE" id="PS50001"/>
    </source>
</evidence>
<dbReference type="Gene3D" id="2.30.30.40">
    <property type="entry name" value="SH3 Domains"/>
    <property type="match status" value="1"/>
</dbReference>
<dbReference type="InterPro" id="IPR036028">
    <property type="entry name" value="SH3-like_dom_sf"/>
</dbReference>
<comment type="caution">
    <text evidence="4">The sequence shown here is derived from an EMBL/GenBank/DDBJ whole genome shotgun (WGS) entry which is preliminary data.</text>
</comment>
<dbReference type="SUPFAM" id="SSF50044">
    <property type="entry name" value="SH3-domain"/>
    <property type="match status" value="1"/>
</dbReference>
<evidence type="ECO:0000313" key="5">
    <source>
        <dbReference type="Proteomes" id="UP001434883"/>
    </source>
</evidence>
<dbReference type="SMART" id="SM00252">
    <property type="entry name" value="SH2"/>
    <property type="match status" value="1"/>
</dbReference>
<name>A0ABV0QU35_9TELE</name>
<evidence type="ECO:0000256" key="2">
    <source>
        <dbReference type="PROSITE-ProRule" id="PRU00191"/>
    </source>
</evidence>
<organism evidence="4 5">
    <name type="scientific">Xenoophorus captivus</name>
    <dbReference type="NCBI Taxonomy" id="1517983"/>
    <lineage>
        <taxon>Eukaryota</taxon>
        <taxon>Metazoa</taxon>
        <taxon>Chordata</taxon>
        <taxon>Craniata</taxon>
        <taxon>Vertebrata</taxon>
        <taxon>Euteleostomi</taxon>
        <taxon>Actinopterygii</taxon>
        <taxon>Neopterygii</taxon>
        <taxon>Teleostei</taxon>
        <taxon>Neoteleostei</taxon>
        <taxon>Acanthomorphata</taxon>
        <taxon>Ovalentaria</taxon>
        <taxon>Atherinomorphae</taxon>
        <taxon>Cyprinodontiformes</taxon>
        <taxon>Goodeidae</taxon>
        <taxon>Xenoophorus</taxon>
    </lineage>
</organism>
<accession>A0ABV0QU35</accession>
<evidence type="ECO:0000256" key="1">
    <source>
        <dbReference type="ARBA" id="ARBA00023288"/>
    </source>
</evidence>
<protein>
    <recommendedName>
        <fullName evidence="3">SH2 domain-containing protein</fullName>
    </recommendedName>
</protein>
<reference evidence="4 5" key="1">
    <citation type="submission" date="2021-06" db="EMBL/GenBank/DDBJ databases">
        <authorList>
            <person name="Palmer J.M."/>
        </authorList>
    </citation>
    <scope>NUCLEOTIDE SEQUENCE [LARGE SCALE GENOMIC DNA]</scope>
    <source>
        <strain evidence="4 5">XC_2019</strain>
        <tissue evidence="4">Muscle</tissue>
    </source>
</reference>
<gene>
    <name evidence="4" type="ORF">XENOCAPTIV_010914</name>
</gene>
<keyword evidence="2" id="KW-0727">SH2 domain</keyword>
<dbReference type="PANTHER" id="PTHR46037">
    <property type="entry name" value="PROTEIN ENHANCER OF SEVENLESS 2B"/>
    <property type="match status" value="1"/>
</dbReference>
<sequence>MCLLWGRLKVNSWRICFFLCINNFLHAKHDVVHFMLQLFMVQRIRDYKSSFNVFVLGMKLLGPKNLTLLYGKQLASLLSSRDDAEWYLAESLTTGQQGYIPYNFIAMTTVETESTCFNTCSLLIFIAATGSYSLSVRDLDHNTGEGVKHYRIRNMDNGGFYITTKISFNSLKELVQHYSRIYAS</sequence>
<dbReference type="PROSITE" id="PS50001">
    <property type="entry name" value="SH2"/>
    <property type="match status" value="1"/>
</dbReference>
<dbReference type="EMBL" id="JAHRIN010025232">
    <property type="protein sequence ID" value="MEQ2199330.1"/>
    <property type="molecule type" value="Genomic_DNA"/>
</dbReference>
<keyword evidence="5" id="KW-1185">Reference proteome</keyword>
<dbReference type="Pfam" id="PF00017">
    <property type="entry name" value="SH2"/>
    <property type="match status" value="1"/>
</dbReference>
<dbReference type="SUPFAM" id="SSF55550">
    <property type="entry name" value="SH2 domain"/>
    <property type="match status" value="1"/>
</dbReference>
<dbReference type="InterPro" id="IPR043539">
    <property type="entry name" value="Grb2-like"/>
</dbReference>
<evidence type="ECO:0000313" key="4">
    <source>
        <dbReference type="EMBL" id="MEQ2199330.1"/>
    </source>
</evidence>
<feature type="domain" description="SH2" evidence="3">
    <location>
        <begin position="68"/>
        <end position="184"/>
    </location>
</feature>
<dbReference type="Gene3D" id="3.30.505.10">
    <property type="entry name" value="SH2 domain"/>
    <property type="match status" value="1"/>
</dbReference>
<keyword evidence="1" id="KW-0449">Lipoprotein</keyword>
<dbReference type="InterPro" id="IPR000980">
    <property type="entry name" value="SH2"/>
</dbReference>
<dbReference type="PRINTS" id="PR00401">
    <property type="entry name" value="SH2DOMAIN"/>
</dbReference>
<proteinExistence type="predicted"/>